<dbReference type="SUPFAM" id="SSF57196">
    <property type="entry name" value="EGF/Laminin"/>
    <property type="match status" value="2"/>
</dbReference>
<dbReference type="OrthoDB" id="5967201at2759"/>
<feature type="domain" description="4Fe-4S ferredoxin-type" evidence="4">
    <location>
        <begin position="445"/>
        <end position="470"/>
    </location>
</feature>
<feature type="region of interest" description="Disordered" evidence="2">
    <location>
        <begin position="698"/>
        <end position="740"/>
    </location>
</feature>
<dbReference type="Gene3D" id="2.10.25.10">
    <property type="entry name" value="Laminin"/>
    <property type="match status" value="3"/>
</dbReference>
<sequence length="1029" mass="113013">KKDFNPLFFPTRFPPHLVCHLIPASLVGNVFRTGGTTPVYARLVEEDLTVNIFFTKAAVMAAITTLFVSLASAHVEKDTWVTDIYADQKPLTVIQTLVRMVALVGRMILLIHLSRTGGVNVPRDTAEGYAVKCYNGGKCEVQDKQPKCNCEEPYQGESCLLDNSCLPKNGEKRDPCNNGGKCEFTDGKVTCVCPTRYEGPTCALDKCAKCDKNAYCENGVCKCRPPYEGDGITCTKPEEEKPNKAPTNPSELPNSCTPNKCKNGAECIEGKSTFYCVCPKDTYGRLCEKITPTTQEEPQGNECKDCHYNAKCINRECVCKAGYTGDGFDCRPYKITHRPCPIQCATECHARCPQSCCKHHRVLKIHYNDANPQQMNVPPNELPHKNASSPNPTAVLLRPESKLNEHLANFAPDFEQRPDDPEAANLEAISLKNPTGGFSVSEMEGRPLLQKEECPGECKTECRDSCPVRCCLGKCPLSWMESCHPSCPKTCCYSPGTNHIFPMLDPKVQENFMTTMIEKFCPKACKAKCNSNCPPICCERNSSDSGGIRSANVHQLKTEGKHGADSFRNAMSWFGMMNFVNMMYNMYGNLYGANHFNKIPFTPTDRKLKPIKPTKPQTTSILNPSKVNEVGVPESAAVSVLTCPNYCNKSCRQDCPPRCCESKSESKSLNAIGVPLKCPSSCKLYCSKSCPSSCCSKSSPPTPSGQHPTGGINVAKSLSISPSPHSPEPAPPPAPAPAPSLPRPPAACTPICPAYWYPQCLENCCQRGEVANKKSSKQLRAKNQGKQSYDTFFAKEPNGPSQDCPAVCRRSCGPSCPLRCCDRPISSPTATQPAAPSPSMNTPLCPGYCASQCFPACTISCCKAGFIKSNSNLNMPALSPSRREHRPPTITESFPLPPPAAVCHPGCSRSCYPNCDESCCRASAQVFRVPNSKPVGDSSHLTIKVPCPSECRPFNCLYYCHHDCCLPRSETRNLKRRGYKDLRRKFGVMRRAKTPILKPIFKAFGKRIAKKRTKIPSRSSQRNLPNKVH</sequence>
<dbReference type="STRING" id="50429.A0A2B4R715"/>
<gene>
    <name evidence="5" type="primary">Fat4</name>
    <name evidence="5" type="ORF">AWC38_SpisGene23930</name>
</gene>
<feature type="domain" description="EGF-like" evidence="3">
    <location>
        <begin position="252"/>
        <end position="288"/>
    </location>
</feature>
<feature type="region of interest" description="Disordered" evidence="2">
    <location>
        <begin position="1009"/>
        <end position="1029"/>
    </location>
</feature>
<evidence type="ECO:0000256" key="1">
    <source>
        <dbReference type="PROSITE-ProRule" id="PRU00076"/>
    </source>
</evidence>
<protein>
    <submittedName>
        <fullName evidence="5">Protocadherin Fat 4</fullName>
    </submittedName>
</protein>
<proteinExistence type="predicted"/>
<dbReference type="InterPro" id="IPR051830">
    <property type="entry name" value="NOTCH_homolog"/>
</dbReference>
<reference evidence="6" key="1">
    <citation type="journal article" date="2017" name="bioRxiv">
        <title>Comparative analysis of the genomes of Stylophora pistillata and Acropora digitifera provides evidence for extensive differences between species of corals.</title>
        <authorList>
            <person name="Voolstra C.R."/>
            <person name="Li Y."/>
            <person name="Liew Y.J."/>
            <person name="Baumgarten S."/>
            <person name="Zoccola D."/>
            <person name="Flot J.-F."/>
            <person name="Tambutte S."/>
            <person name="Allemand D."/>
            <person name="Aranda M."/>
        </authorList>
    </citation>
    <scope>NUCLEOTIDE SEQUENCE [LARGE SCALE GENOMIC DNA]</scope>
</reference>
<dbReference type="SMART" id="SM00181">
    <property type="entry name" value="EGF"/>
    <property type="match status" value="5"/>
</dbReference>
<dbReference type="PROSITE" id="PS01186">
    <property type="entry name" value="EGF_2"/>
    <property type="match status" value="1"/>
</dbReference>
<organism evidence="5 6">
    <name type="scientific">Stylophora pistillata</name>
    <name type="common">Smooth cauliflower coral</name>
    <dbReference type="NCBI Taxonomy" id="50429"/>
    <lineage>
        <taxon>Eukaryota</taxon>
        <taxon>Metazoa</taxon>
        <taxon>Cnidaria</taxon>
        <taxon>Anthozoa</taxon>
        <taxon>Hexacorallia</taxon>
        <taxon>Scleractinia</taxon>
        <taxon>Astrocoeniina</taxon>
        <taxon>Pocilloporidae</taxon>
        <taxon>Stylophora</taxon>
    </lineage>
</organism>
<evidence type="ECO:0000259" key="4">
    <source>
        <dbReference type="PROSITE" id="PS51379"/>
    </source>
</evidence>
<feature type="compositionally biased region" description="Polar residues" evidence="2">
    <location>
        <begin position="1016"/>
        <end position="1029"/>
    </location>
</feature>
<feature type="disulfide bond" evidence="1">
    <location>
        <begin position="278"/>
        <end position="287"/>
    </location>
</feature>
<comment type="caution">
    <text evidence="1">Lacks conserved residue(s) required for the propagation of feature annotation.</text>
</comment>
<keyword evidence="1" id="KW-0245">EGF-like domain</keyword>
<keyword evidence="6" id="KW-1185">Reference proteome</keyword>
<dbReference type="InterPro" id="IPR017896">
    <property type="entry name" value="4Fe4S_Fe-S-bd"/>
</dbReference>
<dbReference type="PANTHER" id="PTHR24033:SF151">
    <property type="entry name" value="NOTCH 2"/>
    <property type="match status" value="1"/>
</dbReference>
<name>A0A2B4R715_STYPI</name>
<feature type="domain" description="EGF-like" evidence="3">
    <location>
        <begin position="122"/>
        <end position="160"/>
    </location>
</feature>
<dbReference type="PROSITE" id="PS51379">
    <property type="entry name" value="4FE4S_FER_2"/>
    <property type="match status" value="1"/>
</dbReference>
<evidence type="ECO:0000259" key="3">
    <source>
        <dbReference type="PROSITE" id="PS50026"/>
    </source>
</evidence>
<feature type="disulfide bond" evidence="1">
    <location>
        <begin position="193"/>
        <end position="202"/>
    </location>
</feature>
<accession>A0A2B4R715</accession>
<dbReference type="PANTHER" id="PTHR24033">
    <property type="entry name" value="EGF-LIKE DOMAIN-CONTAINING PROTEIN"/>
    <property type="match status" value="1"/>
</dbReference>
<dbReference type="PROSITE" id="PS00022">
    <property type="entry name" value="EGF_1"/>
    <property type="match status" value="3"/>
</dbReference>
<comment type="caution">
    <text evidence="5">The sequence shown here is derived from an EMBL/GenBank/DDBJ whole genome shotgun (WGS) entry which is preliminary data.</text>
</comment>
<keyword evidence="1" id="KW-1015">Disulfide bond</keyword>
<dbReference type="EMBL" id="LSMT01001549">
    <property type="protein sequence ID" value="PFX12157.1"/>
    <property type="molecule type" value="Genomic_DNA"/>
</dbReference>
<dbReference type="Proteomes" id="UP000225706">
    <property type="component" value="Unassembled WGS sequence"/>
</dbReference>
<dbReference type="AlphaFoldDB" id="A0A2B4R715"/>
<dbReference type="Pfam" id="PF00008">
    <property type="entry name" value="EGF"/>
    <property type="match status" value="2"/>
</dbReference>
<dbReference type="InterPro" id="IPR000742">
    <property type="entry name" value="EGF"/>
</dbReference>
<evidence type="ECO:0000256" key="2">
    <source>
        <dbReference type="SAM" id="MobiDB-lite"/>
    </source>
</evidence>
<evidence type="ECO:0000313" key="5">
    <source>
        <dbReference type="EMBL" id="PFX12157.1"/>
    </source>
</evidence>
<evidence type="ECO:0000313" key="6">
    <source>
        <dbReference type="Proteomes" id="UP000225706"/>
    </source>
</evidence>
<feature type="non-terminal residue" evidence="5">
    <location>
        <position position="1"/>
    </location>
</feature>
<feature type="domain" description="EGF-like" evidence="3">
    <location>
        <begin position="161"/>
        <end position="203"/>
    </location>
</feature>
<feature type="compositionally biased region" description="Pro residues" evidence="2">
    <location>
        <begin position="724"/>
        <end position="740"/>
    </location>
</feature>
<dbReference type="PROSITE" id="PS50026">
    <property type="entry name" value="EGF_3"/>
    <property type="match status" value="3"/>
</dbReference>
<feature type="disulfide bond" evidence="1">
    <location>
        <begin position="150"/>
        <end position="159"/>
    </location>
</feature>